<evidence type="ECO:0000256" key="3">
    <source>
        <dbReference type="ARBA" id="ARBA00023125"/>
    </source>
</evidence>
<dbReference type="PROSITE" id="PS50931">
    <property type="entry name" value="HTH_LYSR"/>
    <property type="match status" value="1"/>
</dbReference>
<dbReference type="Gene3D" id="1.10.10.10">
    <property type="entry name" value="Winged helix-like DNA-binding domain superfamily/Winged helix DNA-binding domain"/>
    <property type="match status" value="1"/>
</dbReference>
<organism evidence="6">
    <name type="scientific">Aurantimonas manganoxydans</name>
    <dbReference type="NCBI Taxonomy" id="651183"/>
    <lineage>
        <taxon>Bacteria</taxon>
        <taxon>Pseudomonadati</taxon>
        <taxon>Pseudomonadota</taxon>
        <taxon>Alphaproteobacteria</taxon>
        <taxon>Hyphomicrobiales</taxon>
        <taxon>Aurantimonadaceae</taxon>
        <taxon>Aurantimonas</taxon>
    </lineage>
</organism>
<dbReference type="PANTHER" id="PTHR30579">
    <property type="entry name" value="TRANSCRIPTIONAL REGULATOR"/>
    <property type="match status" value="1"/>
</dbReference>
<dbReference type="GO" id="GO:0003677">
    <property type="term" value="F:DNA binding"/>
    <property type="evidence" value="ECO:0007669"/>
    <property type="project" value="UniProtKB-KW"/>
</dbReference>
<reference evidence="6" key="1">
    <citation type="journal article" date="2015" name="Proc. Natl. Acad. Sci. U.S.A.">
        <title>Bacterial clade with the ribosomal RNA operon on a small plasmid rather than the chromosome.</title>
        <authorList>
            <person name="Anda M."/>
            <person name="Ohtsubo Y."/>
            <person name="Okubo T."/>
            <person name="Sugawara M."/>
            <person name="Nagata Y."/>
            <person name="Tsuda M."/>
            <person name="Minamisawa K."/>
            <person name="Mitsui H."/>
        </authorList>
    </citation>
    <scope>NUCLEOTIDE SEQUENCE</scope>
    <source>
        <strain evidence="6">DSM 21871</strain>
    </source>
</reference>
<accession>A0A0N7KYB1</accession>
<keyword evidence="4" id="KW-0804">Transcription</keyword>
<dbReference type="PANTHER" id="PTHR30579:SF7">
    <property type="entry name" value="HTH-TYPE TRANSCRIPTIONAL REGULATOR LRHA-RELATED"/>
    <property type="match status" value="1"/>
</dbReference>
<dbReference type="InterPro" id="IPR036390">
    <property type="entry name" value="WH_DNA-bd_sf"/>
</dbReference>
<dbReference type="GO" id="GO:0003700">
    <property type="term" value="F:DNA-binding transcription factor activity"/>
    <property type="evidence" value="ECO:0007669"/>
    <property type="project" value="InterPro"/>
</dbReference>
<dbReference type="Pfam" id="PF03466">
    <property type="entry name" value="LysR_substrate"/>
    <property type="match status" value="1"/>
</dbReference>
<feature type="domain" description="HTH lysR-type" evidence="5">
    <location>
        <begin position="17"/>
        <end position="74"/>
    </location>
</feature>
<protein>
    <submittedName>
        <fullName evidence="6">Transcriptional regulator, LysR family</fullName>
    </submittedName>
</protein>
<evidence type="ECO:0000256" key="2">
    <source>
        <dbReference type="ARBA" id="ARBA00023015"/>
    </source>
</evidence>
<dbReference type="EMBL" id="LC066379">
    <property type="protein sequence ID" value="BAT29225.1"/>
    <property type="molecule type" value="Genomic_DNA"/>
</dbReference>
<comment type="similarity">
    <text evidence="1">Belongs to the LysR transcriptional regulatory family.</text>
</comment>
<evidence type="ECO:0000256" key="4">
    <source>
        <dbReference type="ARBA" id="ARBA00023163"/>
    </source>
</evidence>
<name>A0A0N7KYB1_9HYPH</name>
<dbReference type="InterPro" id="IPR036388">
    <property type="entry name" value="WH-like_DNA-bd_sf"/>
</dbReference>
<evidence type="ECO:0000256" key="1">
    <source>
        <dbReference type="ARBA" id="ARBA00009437"/>
    </source>
</evidence>
<dbReference type="SUPFAM" id="SSF53850">
    <property type="entry name" value="Periplasmic binding protein-like II"/>
    <property type="match status" value="1"/>
</dbReference>
<dbReference type="Pfam" id="PF00126">
    <property type="entry name" value="HTH_1"/>
    <property type="match status" value="1"/>
</dbReference>
<sequence>MHSSVPRMSRHSQLPLIETDLARTFVAICDTGSFSRAADRVARTPSAVSLQMKKLEEILRRELFVREGRTVRLTSDGEAFLGYARRLMDLNEETVSRFLTQGIEGRVVFGAPDDIGYIAVPQILKRFASTHPQVEVDVKLRSSDDLRRLCDAGELDLAVLACGEYGQRMVTIVHTENLVWAGLKHGGAIAREPLPLALASRGCAWRAIALDALDAANVRYRIAYSSGHSQGQIAAVLADLAIAPLPESHVTAPLQKLGAAEGLPPLRQYEVALMKRRGCSAVAEALAEHVVASFAGLQPTPTLAFA</sequence>
<dbReference type="InterPro" id="IPR000847">
    <property type="entry name" value="LysR_HTH_N"/>
</dbReference>
<dbReference type="InterPro" id="IPR005119">
    <property type="entry name" value="LysR_subst-bd"/>
</dbReference>
<keyword evidence="3" id="KW-0238">DNA-binding</keyword>
<dbReference type="Gene3D" id="3.40.190.10">
    <property type="entry name" value="Periplasmic binding protein-like II"/>
    <property type="match status" value="2"/>
</dbReference>
<dbReference type="InterPro" id="IPR050176">
    <property type="entry name" value="LTTR"/>
</dbReference>
<dbReference type="SUPFAM" id="SSF46785">
    <property type="entry name" value="Winged helix' DNA-binding domain"/>
    <property type="match status" value="1"/>
</dbReference>
<evidence type="ECO:0000259" key="5">
    <source>
        <dbReference type="PROSITE" id="PS50931"/>
    </source>
</evidence>
<evidence type="ECO:0000313" key="6">
    <source>
        <dbReference type="EMBL" id="BAT29225.1"/>
    </source>
</evidence>
<proteinExistence type="inferred from homology"/>
<dbReference type="AlphaFoldDB" id="A0A0N7KYB1"/>
<keyword evidence="2" id="KW-0805">Transcription regulation</keyword>